<reference evidence="2 3" key="1">
    <citation type="submission" date="2023-03" db="EMBL/GenBank/DDBJ databases">
        <title>High recombination rates correlate with genetic variation in Cardiocondyla obscurior ants.</title>
        <authorList>
            <person name="Errbii M."/>
        </authorList>
    </citation>
    <scope>NUCLEOTIDE SEQUENCE [LARGE SCALE GENOMIC DNA]</scope>
    <source>
        <strain evidence="2">Alpha-2009</strain>
        <tissue evidence="2">Whole body</tissue>
    </source>
</reference>
<feature type="compositionally biased region" description="Basic and acidic residues" evidence="1">
    <location>
        <begin position="40"/>
        <end position="67"/>
    </location>
</feature>
<dbReference type="AlphaFoldDB" id="A0AAW2H445"/>
<protein>
    <submittedName>
        <fullName evidence="2">Uncharacterized protein</fullName>
    </submittedName>
</protein>
<feature type="compositionally biased region" description="Basic and acidic residues" evidence="1">
    <location>
        <begin position="173"/>
        <end position="186"/>
    </location>
</feature>
<sequence>MLRANHSARTVRETLITDTRFSPSRVAMTSQGLVSNNRGVRGERSDAREGDKVSRRGEKKKESEKEGGGGAHQGGDLFPCTPLPSTPRRDTRPKFAFFTRLDGRAGRGPKRVRRACRRGIFNHYRWRRIERANGSALLSPISLPSFLFLSLRPFTRRGVVRRIPGKKSKKTTRNNEKRNITSERVHRLLGSRGRFPRSTRRREAGNRRTVGSVERRPTETLFSEAIPRCFRRETAAKGACKGIRRISQAKFPREETRLRGDCPGRSRALSSRSDLIGLDRLTGLINRSITSSMKSLDLPGEDVCASLGYLPLRVTFCSPSNRVVHRNS</sequence>
<name>A0AAW2H445_9HYME</name>
<proteinExistence type="predicted"/>
<evidence type="ECO:0000256" key="1">
    <source>
        <dbReference type="SAM" id="MobiDB-lite"/>
    </source>
</evidence>
<comment type="caution">
    <text evidence="2">The sequence shown here is derived from an EMBL/GenBank/DDBJ whole genome shotgun (WGS) entry which is preliminary data.</text>
</comment>
<feature type="region of interest" description="Disordered" evidence="1">
    <location>
        <begin position="22"/>
        <end position="94"/>
    </location>
</feature>
<evidence type="ECO:0000313" key="2">
    <source>
        <dbReference type="EMBL" id="KAL0134363.1"/>
    </source>
</evidence>
<dbReference type="Proteomes" id="UP001430953">
    <property type="component" value="Unassembled WGS sequence"/>
</dbReference>
<feature type="region of interest" description="Disordered" evidence="1">
    <location>
        <begin position="164"/>
        <end position="216"/>
    </location>
</feature>
<accession>A0AAW2H445</accession>
<dbReference type="EMBL" id="JADYXP020000001">
    <property type="protein sequence ID" value="KAL0134363.1"/>
    <property type="molecule type" value="Genomic_DNA"/>
</dbReference>
<gene>
    <name evidence="2" type="ORF">PUN28_001272</name>
</gene>
<evidence type="ECO:0000313" key="3">
    <source>
        <dbReference type="Proteomes" id="UP001430953"/>
    </source>
</evidence>
<organism evidence="2 3">
    <name type="scientific">Cardiocondyla obscurior</name>
    <dbReference type="NCBI Taxonomy" id="286306"/>
    <lineage>
        <taxon>Eukaryota</taxon>
        <taxon>Metazoa</taxon>
        <taxon>Ecdysozoa</taxon>
        <taxon>Arthropoda</taxon>
        <taxon>Hexapoda</taxon>
        <taxon>Insecta</taxon>
        <taxon>Pterygota</taxon>
        <taxon>Neoptera</taxon>
        <taxon>Endopterygota</taxon>
        <taxon>Hymenoptera</taxon>
        <taxon>Apocrita</taxon>
        <taxon>Aculeata</taxon>
        <taxon>Formicoidea</taxon>
        <taxon>Formicidae</taxon>
        <taxon>Myrmicinae</taxon>
        <taxon>Cardiocondyla</taxon>
    </lineage>
</organism>
<feature type="compositionally biased region" description="Polar residues" evidence="1">
    <location>
        <begin position="22"/>
        <end position="38"/>
    </location>
</feature>
<keyword evidence="3" id="KW-1185">Reference proteome</keyword>